<dbReference type="Gene3D" id="3.40.50.1000">
    <property type="entry name" value="HAD superfamily/HAD-like"/>
    <property type="match status" value="1"/>
</dbReference>
<dbReference type="GO" id="GO:0000287">
    <property type="term" value="F:magnesium ion binding"/>
    <property type="evidence" value="ECO:0007669"/>
    <property type="project" value="TreeGrafter"/>
</dbReference>
<dbReference type="Proteomes" id="UP000274327">
    <property type="component" value="Unassembled WGS sequence"/>
</dbReference>
<organism evidence="1 2">
    <name type="scientific">Brachybacterium paraconglomeratum</name>
    <dbReference type="NCBI Taxonomy" id="173362"/>
    <lineage>
        <taxon>Bacteria</taxon>
        <taxon>Bacillati</taxon>
        <taxon>Actinomycetota</taxon>
        <taxon>Actinomycetes</taxon>
        <taxon>Micrococcales</taxon>
        <taxon>Dermabacteraceae</taxon>
        <taxon>Brachybacterium</taxon>
    </lineage>
</organism>
<proteinExistence type="predicted"/>
<dbReference type="InterPro" id="IPR036412">
    <property type="entry name" value="HAD-like_sf"/>
</dbReference>
<protein>
    <submittedName>
        <fullName evidence="1">HAD family phosphatase</fullName>
    </submittedName>
</protein>
<comment type="caution">
    <text evidence="1">The sequence shown here is derived from an EMBL/GenBank/DDBJ whole genome shotgun (WGS) entry which is preliminary data.</text>
</comment>
<dbReference type="RefSeq" id="WP_126984655.1">
    <property type="nucleotide sequence ID" value="NZ_ML133851.1"/>
</dbReference>
<dbReference type="SUPFAM" id="SSF56784">
    <property type="entry name" value="HAD-like"/>
    <property type="match status" value="1"/>
</dbReference>
<dbReference type="GO" id="GO:0016791">
    <property type="term" value="F:phosphatase activity"/>
    <property type="evidence" value="ECO:0007669"/>
    <property type="project" value="TreeGrafter"/>
</dbReference>
<dbReference type="AlphaFoldDB" id="A0A426SQ24"/>
<name>A0A426SQ24_9MICO</name>
<dbReference type="PANTHER" id="PTHR10000:SF8">
    <property type="entry name" value="HAD SUPERFAMILY HYDROLASE-LIKE, TYPE 3"/>
    <property type="match status" value="1"/>
</dbReference>
<evidence type="ECO:0000313" key="1">
    <source>
        <dbReference type="EMBL" id="RRR20266.1"/>
    </source>
</evidence>
<sequence>MSSSAPSRRRAAFLDFDGTLAESGIVPRAQAEAVLAARAAGHAVLLSTGRPASIVASDVAALFDGMITSAGGHIRIGDELLRDVRFPAALARRTVEVLEAHGAAYALEAPEALWCSASSADRLERRRRGAPVPSAGELGRGFADILEAISVPEDPAAVSFAKISVWSSPVPIEQLAAEVGPEVGALPNSISEDGRGSGELHLAEVDKADGLRLAAEHLGVGIEDTVAVGDGANDLGMLRAAGTGVAIRGSRPEVLAAADMEVAPPSGHGVEEAFARLGML</sequence>
<evidence type="ECO:0000313" key="2">
    <source>
        <dbReference type="Proteomes" id="UP000274327"/>
    </source>
</evidence>
<keyword evidence="2" id="KW-1185">Reference proteome</keyword>
<dbReference type="EMBL" id="QOCI01000001">
    <property type="protein sequence ID" value="RRR20266.1"/>
    <property type="molecule type" value="Genomic_DNA"/>
</dbReference>
<dbReference type="GeneID" id="78119874"/>
<dbReference type="Pfam" id="PF08282">
    <property type="entry name" value="Hydrolase_3"/>
    <property type="match status" value="1"/>
</dbReference>
<gene>
    <name evidence="1" type="ORF">DS079_02375</name>
</gene>
<dbReference type="GO" id="GO:0005829">
    <property type="term" value="C:cytosol"/>
    <property type="evidence" value="ECO:0007669"/>
    <property type="project" value="TreeGrafter"/>
</dbReference>
<dbReference type="PANTHER" id="PTHR10000">
    <property type="entry name" value="PHOSPHOSERINE PHOSPHATASE"/>
    <property type="match status" value="1"/>
</dbReference>
<reference evidence="1 2" key="1">
    <citation type="submission" date="2018-07" db="EMBL/GenBank/DDBJ databases">
        <title>Brachybacteriurn paraconglorneratum KCTC 9916.</title>
        <authorList>
            <person name="Li Y."/>
        </authorList>
    </citation>
    <scope>NUCLEOTIDE SEQUENCE [LARGE SCALE GENOMIC DNA]</scope>
    <source>
        <strain evidence="1 2">KCTC 9916</strain>
    </source>
</reference>
<accession>A0A426SQ24</accession>
<dbReference type="InterPro" id="IPR023214">
    <property type="entry name" value="HAD_sf"/>
</dbReference>
<dbReference type="Gene3D" id="3.30.1240.10">
    <property type="match status" value="1"/>
</dbReference>